<comment type="caution">
    <text evidence="2">The sequence shown here is derived from an EMBL/GenBank/DDBJ whole genome shotgun (WGS) entry which is preliminary data.</text>
</comment>
<evidence type="ECO:0000313" key="3">
    <source>
        <dbReference type="Proteomes" id="UP001066276"/>
    </source>
</evidence>
<keyword evidence="3" id="KW-1185">Reference proteome</keyword>
<evidence type="ECO:0000313" key="2">
    <source>
        <dbReference type="EMBL" id="KAJ1208045.1"/>
    </source>
</evidence>
<reference evidence="2" key="1">
    <citation type="journal article" date="2022" name="bioRxiv">
        <title>Sequencing and chromosome-scale assembly of the giantPleurodeles waltlgenome.</title>
        <authorList>
            <person name="Brown T."/>
            <person name="Elewa A."/>
            <person name="Iarovenko S."/>
            <person name="Subramanian E."/>
            <person name="Araus A.J."/>
            <person name="Petzold A."/>
            <person name="Susuki M."/>
            <person name="Suzuki K.-i.T."/>
            <person name="Hayashi T."/>
            <person name="Toyoda A."/>
            <person name="Oliveira C."/>
            <person name="Osipova E."/>
            <person name="Leigh N.D."/>
            <person name="Simon A."/>
            <person name="Yun M.H."/>
        </authorList>
    </citation>
    <scope>NUCLEOTIDE SEQUENCE</scope>
    <source>
        <strain evidence="2">20211129_DDA</strain>
        <tissue evidence="2">Liver</tissue>
    </source>
</reference>
<dbReference type="EMBL" id="JANPWB010000002">
    <property type="protein sequence ID" value="KAJ1208045.1"/>
    <property type="molecule type" value="Genomic_DNA"/>
</dbReference>
<dbReference type="Proteomes" id="UP001066276">
    <property type="component" value="Chromosome 1_2"/>
</dbReference>
<evidence type="ECO:0000256" key="1">
    <source>
        <dbReference type="SAM" id="MobiDB-lite"/>
    </source>
</evidence>
<dbReference type="PANTHER" id="PTHR33198">
    <property type="entry name" value="ANK_REP_REGION DOMAIN-CONTAINING PROTEIN-RELATED"/>
    <property type="match status" value="1"/>
</dbReference>
<accession>A0AAV7W5A3</accession>
<sequence length="298" mass="33659">MGDDQPAAPALLPPQHAMVGALQLFSKLVDPATASPWRKIWIRRLKNDFIATREHDEAVKRSLLLLFCGDEIYKLFRHLPSTGAKAAYNISIIALNAHFDPQLNPDLKKFKIHQARQRERESIDQFYSRLRELASTYTADDQPKEIRAQSIQGCCNKTLRGLIRRQPNISLNDILILARSHNLSPSCATEIDAALTQMPEKGPTIKVKCADAVRAQHTKGKPTTPARQRPCCMYYSREEHAARDCLAQVRLRCQCGKMNHFATVCHSSTQVRGARGRHTQTSTMRHLSPEDPGQFELD</sequence>
<evidence type="ECO:0008006" key="4">
    <source>
        <dbReference type="Google" id="ProtNLM"/>
    </source>
</evidence>
<organism evidence="2 3">
    <name type="scientific">Pleurodeles waltl</name>
    <name type="common">Iberian ribbed newt</name>
    <dbReference type="NCBI Taxonomy" id="8319"/>
    <lineage>
        <taxon>Eukaryota</taxon>
        <taxon>Metazoa</taxon>
        <taxon>Chordata</taxon>
        <taxon>Craniata</taxon>
        <taxon>Vertebrata</taxon>
        <taxon>Euteleostomi</taxon>
        <taxon>Amphibia</taxon>
        <taxon>Batrachia</taxon>
        <taxon>Caudata</taxon>
        <taxon>Salamandroidea</taxon>
        <taxon>Salamandridae</taxon>
        <taxon>Pleurodelinae</taxon>
        <taxon>Pleurodeles</taxon>
    </lineage>
</organism>
<dbReference type="AlphaFoldDB" id="A0AAV7W5A3"/>
<feature type="region of interest" description="Disordered" evidence="1">
    <location>
        <begin position="270"/>
        <end position="298"/>
    </location>
</feature>
<gene>
    <name evidence="2" type="ORF">NDU88_003435</name>
</gene>
<protein>
    <recommendedName>
        <fullName evidence="4">Gag protein</fullName>
    </recommendedName>
</protein>
<proteinExistence type="predicted"/>
<name>A0AAV7W5A3_PLEWA</name>